<dbReference type="Gene3D" id="3.20.20.10">
    <property type="entry name" value="Alanine racemase"/>
    <property type="match status" value="1"/>
</dbReference>
<dbReference type="EMBL" id="PDUD01000028">
    <property type="protein sequence ID" value="PHN03970.1"/>
    <property type="molecule type" value="Genomic_DNA"/>
</dbReference>
<dbReference type="RefSeq" id="WP_099152683.1">
    <property type="nucleotide sequence ID" value="NZ_PDUD01000028.1"/>
</dbReference>
<evidence type="ECO:0000256" key="2">
    <source>
        <dbReference type="ARBA" id="ARBA00023239"/>
    </source>
</evidence>
<dbReference type="SUPFAM" id="SSF51419">
    <property type="entry name" value="PLP-binding barrel"/>
    <property type="match status" value="1"/>
</dbReference>
<evidence type="ECO:0000256" key="1">
    <source>
        <dbReference type="ARBA" id="ARBA00005323"/>
    </source>
</evidence>
<evidence type="ECO:0000313" key="5">
    <source>
        <dbReference type="Proteomes" id="UP000223913"/>
    </source>
</evidence>
<dbReference type="GO" id="GO:0008721">
    <property type="term" value="F:D-serine ammonia-lyase activity"/>
    <property type="evidence" value="ECO:0007669"/>
    <property type="project" value="TreeGrafter"/>
</dbReference>
<dbReference type="AlphaFoldDB" id="A0A2D0N6F9"/>
<dbReference type="PANTHER" id="PTHR28004">
    <property type="entry name" value="ZGC:162816-RELATED"/>
    <property type="match status" value="1"/>
</dbReference>
<name>A0A2D0N6F9_FLAN2</name>
<dbReference type="GO" id="GO:0036088">
    <property type="term" value="P:D-serine catabolic process"/>
    <property type="evidence" value="ECO:0007669"/>
    <property type="project" value="TreeGrafter"/>
</dbReference>
<accession>A0A2D0N6F9</accession>
<comment type="similarity">
    <text evidence="1">Belongs to the DSD1 family.</text>
</comment>
<dbReference type="Proteomes" id="UP000223913">
    <property type="component" value="Unassembled WGS sequence"/>
</dbReference>
<dbReference type="Pfam" id="PF01168">
    <property type="entry name" value="Ala_racemase_N"/>
    <property type="match status" value="1"/>
</dbReference>
<dbReference type="CDD" id="cd06821">
    <property type="entry name" value="PLPDE_III_D-TA"/>
    <property type="match status" value="1"/>
</dbReference>
<organism evidence="4 5">
    <name type="scientific">Flavilitoribacter nigricans (strain ATCC 23147 / DSM 23189 / NBRC 102662 / NCIMB 1420 / SS-2)</name>
    <name type="common">Lewinella nigricans</name>
    <dbReference type="NCBI Taxonomy" id="1122177"/>
    <lineage>
        <taxon>Bacteria</taxon>
        <taxon>Pseudomonadati</taxon>
        <taxon>Bacteroidota</taxon>
        <taxon>Saprospiria</taxon>
        <taxon>Saprospirales</taxon>
        <taxon>Lewinellaceae</taxon>
        <taxon>Flavilitoribacter</taxon>
    </lineage>
</organism>
<dbReference type="Gene3D" id="2.40.37.20">
    <property type="entry name" value="D-serine dehydratase-like domain"/>
    <property type="match status" value="1"/>
</dbReference>
<reference evidence="4 5" key="1">
    <citation type="submission" date="2017-10" db="EMBL/GenBank/DDBJ databases">
        <title>The draft genome sequence of Lewinella nigricans NBRC 102662.</title>
        <authorList>
            <person name="Wang K."/>
        </authorList>
    </citation>
    <scope>NUCLEOTIDE SEQUENCE [LARGE SCALE GENOMIC DNA]</scope>
    <source>
        <strain evidence="4 5">NBRC 102662</strain>
    </source>
</reference>
<dbReference type="InterPro" id="IPR026956">
    <property type="entry name" value="D-ser_dehydrat-like_dom"/>
</dbReference>
<dbReference type="SMART" id="SM01119">
    <property type="entry name" value="D-ser_dehydrat"/>
    <property type="match status" value="1"/>
</dbReference>
<keyword evidence="2" id="KW-0456">Lyase</keyword>
<dbReference type="InterPro" id="IPR029066">
    <property type="entry name" value="PLP-binding_barrel"/>
</dbReference>
<comment type="caution">
    <text evidence="4">The sequence shown here is derived from an EMBL/GenBank/DDBJ whole genome shotgun (WGS) entry which is preliminary data.</text>
</comment>
<keyword evidence="5" id="KW-1185">Reference proteome</keyword>
<feature type="domain" description="D-serine dehydratase-like" evidence="3">
    <location>
        <begin position="260"/>
        <end position="349"/>
    </location>
</feature>
<dbReference type="InterPro" id="IPR051466">
    <property type="entry name" value="D-amino_acid_metab_enzyme"/>
</dbReference>
<dbReference type="PANTHER" id="PTHR28004:SF2">
    <property type="entry name" value="D-SERINE DEHYDRATASE"/>
    <property type="match status" value="1"/>
</dbReference>
<dbReference type="InterPro" id="IPR042208">
    <property type="entry name" value="D-ser_dehydrat-like_sf"/>
</dbReference>
<gene>
    <name evidence="4" type="ORF">CRP01_24170</name>
</gene>
<evidence type="ECO:0000259" key="3">
    <source>
        <dbReference type="SMART" id="SM01119"/>
    </source>
</evidence>
<sequence>MAEWYEINNADTLDTPCLVVYPDRIRENIRLMLERVADDPTRLQPHVKTYKMREVVDMQMTAGIRKFKFATIAEGEMLGQSGAERALLAYQPVGPKITRLLELVNRFLDTHYAALVDNTASASAISEVFAAAGKALTVYLDLDVGMHRTGIEPGAEAVDLFNHCLSLPGVDPVGLHVYDGQFRQQFEERKRASDEAFRAVEELRAKIEGTTGRQLDVVAGGSPTFPVHALRDNVTCSPGTCLLWDWGYARKLEEQPFLYAGLVLTRVISHPGNNRICVDLGHKSVAAENPFPRVHFFNLPDARQLGQSEEHLVLEVDNPANYPVGTLLYGLPLHICPTCALYESAHVVRDGLATEKWGVIARDRVISI</sequence>
<dbReference type="InterPro" id="IPR001608">
    <property type="entry name" value="Ala_racemase_N"/>
</dbReference>
<proteinExistence type="inferred from homology"/>
<evidence type="ECO:0000313" key="4">
    <source>
        <dbReference type="EMBL" id="PHN03970.1"/>
    </source>
</evidence>
<protein>
    <submittedName>
        <fullName evidence="4">Threonine aldolase</fullName>
    </submittedName>
</protein>
<dbReference type="OrthoDB" id="9788869at2"/>
<dbReference type="Pfam" id="PF14031">
    <property type="entry name" value="D-ser_dehydrat"/>
    <property type="match status" value="1"/>
</dbReference>